<evidence type="ECO:0000313" key="3">
    <source>
        <dbReference type="Proteomes" id="UP000245946"/>
    </source>
</evidence>
<gene>
    <name evidence="2" type="ORF">FA09DRAFT_172158</name>
</gene>
<proteinExistence type="predicted"/>
<accession>A0A316Z399</accession>
<dbReference type="EMBL" id="KZ819310">
    <property type="protein sequence ID" value="PWN94663.1"/>
    <property type="molecule type" value="Genomic_DNA"/>
</dbReference>
<dbReference type="Proteomes" id="UP000245946">
    <property type="component" value="Unassembled WGS sequence"/>
</dbReference>
<evidence type="ECO:0000313" key="2">
    <source>
        <dbReference type="EMBL" id="PWN94663.1"/>
    </source>
</evidence>
<feature type="compositionally biased region" description="Low complexity" evidence="1">
    <location>
        <begin position="29"/>
        <end position="42"/>
    </location>
</feature>
<evidence type="ECO:0000256" key="1">
    <source>
        <dbReference type="SAM" id="MobiDB-lite"/>
    </source>
</evidence>
<sequence length="134" mass="14247">MAREALIRLSSSGELSRKSAQHRAAPSPSMRRGVGTGTRRGSSSAVACMALLRARGWMQHPARASGARGLAESRAAARRGRPALIDRPSIRSSSAARSQHQLAGSFRRARLMPRSGRKPLLAPGRSNARAKGPC</sequence>
<protein>
    <submittedName>
        <fullName evidence="2">Uncharacterized protein</fullName>
    </submittedName>
</protein>
<dbReference type="GeneID" id="37266847"/>
<feature type="region of interest" description="Disordered" evidence="1">
    <location>
        <begin position="61"/>
        <end position="134"/>
    </location>
</feature>
<reference evidence="2 3" key="1">
    <citation type="journal article" date="2018" name="Mol. Biol. Evol.">
        <title>Broad Genomic Sampling Reveals a Smut Pathogenic Ancestry of the Fungal Clade Ustilaginomycotina.</title>
        <authorList>
            <person name="Kijpornyongpan T."/>
            <person name="Mondo S.J."/>
            <person name="Barry K."/>
            <person name="Sandor L."/>
            <person name="Lee J."/>
            <person name="Lipzen A."/>
            <person name="Pangilinan J."/>
            <person name="LaButti K."/>
            <person name="Hainaut M."/>
            <person name="Henrissat B."/>
            <person name="Grigoriev I.V."/>
            <person name="Spatafora J.W."/>
            <person name="Aime M.C."/>
        </authorList>
    </citation>
    <scope>NUCLEOTIDE SEQUENCE [LARGE SCALE GENOMIC DNA]</scope>
    <source>
        <strain evidence="2 3">MCA 4186</strain>
    </source>
</reference>
<feature type="compositionally biased region" description="Basic residues" evidence="1">
    <location>
        <begin position="107"/>
        <end position="117"/>
    </location>
</feature>
<feature type="region of interest" description="Disordered" evidence="1">
    <location>
        <begin position="1"/>
        <end position="42"/>
    </location>
</feature>
<name>A0A316Z399_9BASI</name>
<organism evidence="2 3">
    <name type="scientific">Tilletiopsis washingtonensis</name>
    <dbReference type="NCBI Taxonomy" id="58919"/>
    <lineage>
        <taxon>Eukaryota</taxon>
        <taxon>Fungi</taxon>
        <taxon>Dikarya</taxon>
        <taxon>Basidiomycota</taxon>
        <taxon>Ustilaginomycotina</taxon>
        <taxon>Exobasidiomycetes</taxon>
        <taxon>Entylomatales</taxon>
        <taxon>Entylomatales incertae sedis</taxon>
        <taxon>Tilletiopsis</taxon>
    </lineage>
</organism>
<keyword evidence="3" id="KW-1185">Reference proteome</keyword>
<dbReference type="RefSeq" id="XP_025594942.1">
    <property type="nucleotide sequence ID" value="XM_025739301.1"/>
</dbReference>
<dbReference type="AlphaFoldDB" id="A0A316Z399"/>